<name>B1ZC83_METPB</name>
<accession>B1ZC83</accession>
<evidence type="ECO:0000313" key="3">
    <source>
        <dbReference type="Proteomes" id="UP000007136"/>
    </source>
</evidence>
<dbReference type="RefSeq" id="WP_012454554.1">
    <property type="nucleotide sequence ID" value="NC_010725.1"/>
</dbReference>
<organism evidence="2 3">
    <name type="scientific">Methylorubrum populi (strain ATCC BAA-705 / NCIMB 13946 / BJ001)</name>
    <name type="common">Methylobacterium populi</name>
    <dbReference type="NCBI Taxonomy" id="441620"/>
    <lineage>
        <taxon>Bacteria</taxon>
        <taxon>Pseudomonadati</taxon>
        <taxon>Pseudomonadota</taxon>
        <taxon>Alphaproteobacteria</taxon>
        <taxon>Hyphomicrobiales</taxon>
        <taxon>Methylobacteriaceae</taxon>
        <taxon>Methylorubrum</taxon>
    </lineage>
</organism>
<dbReference type="EMBL" id="CP001029">
    <property type="protein sequence ID" value="ACB80832.1"/>
    <property type="molecule type" value="Genomic_DNA"/>
</dbReference>
<protein>
    <submittedName>
        <fullName evidence="2">Uncharacterized protein</fullName>
    </submittedName>
</protein>
<dbReference type="OrthoDB" id="9928460at2"/>
<evidence type="ECO:0000313" key="2">
    <source>
        <dbReference type="EMBL" id="ACB80832.1"/>
    </source>
</evidence>
<reference evidence="2" key="1">
    <citation type="submission" date="2008-04" db="EMBL/GenBank/DDBJ databases">
        <title>Complete sequence of chromosome of Methylobacterium populi BJ001.</title>
        <authorList>
            <consortium name="US DOE Joint Genome Institute"/>
            <person name="Copeland A."/>
            <person name="Lucas S."/>
            <person name="Lapidus A."/>
            <person name="Glavina del Rio T."/>
            <person name="Dalin E."/>
            <person name="Tice H."/>
            <person name="Bruce D."/>
            <person name="Goodwin L."/>
            <person name="Pitluck S."/>
            <person name="Chertkov O."/>
            <person name="Brettin T."/>
            <person name="Detter J.C."/>
            <person name="Han C."/>
            <person name="Kuske C.R."/>
            <person name="Schmutz J."/>
            <person name="Larimer F."/>
            <person name="Land M."/>
            <person name="Hauser L."/>
            <person name="Kyrpides N."/>
            <person name="Mikhailova N."/>
            <person name="Marx C."/>
            <person name="Richardson P."/>
        </authorList>
    </citation>
    <scope>NUCLEOTIDE SEQUENCE [LARGE SCALE GENOMIC DNA]</scope>
    <source>
        <strain evidence="2">BJ001</strain>
    </source>
</reference>
<dbReference type="KEGG" id="mpo:Mpop_2677"/>
<gene>
    <name evidence="2" type="ordered locus">Mpop_2677</name>
</gene>
<sequence length="165" mass="18377">MTLHNPFAGETPFPLAGEDVILKFTTSDILKLYTLYGPDPREAMKVEPGTNRVSGNFWTTLLGRAEMHDPHVLFNLLKIGLKQRDGERLVPLKRAAEWWDDLPFSFADTADIITAGVTWSRWGMTPDQLADMMREQAARVRDEVEGGAVENPPMATTEGPTSFAS</sequence>
<dbReference type="Proteomes" id="UP000007136">
    <property type="component" value="Chromosome"/>
</dbReference>
<proteinExistence type="predicted"/>
<feature type="region of interest" description="Disordered" evidence="1">
    <location>
        <begin position="144"/>
        <end position="165"/>
    </location>
</feature>
<dbReference type="AlphaFoldDB" id="B1ZC83"/>
<dbReference type="HOGENOM" id="CLU_1608921_0_0_5"/>
<dbReference type="STRING" id="441620.Mpop_2677"/>
<evidence type="ECO:0000256" key="1">
    <source>
        <dbReference type="SAM" id="MobiDB-lite"/>
    </source>
</evidence>